<comment type="caution">
    <text evidence="2">The sequence shown here is derived from an EMBL/GenBank/DDBJ whole genome shotgun (WGS) entry which is preliminary data.</text>
</comment>
<feature type="signal peptide" evidence="1">
    <location>
        <begin position="1"/>
        <end position="22"/>
    </location>
</feature>
<name>A0ABU5QDU3_9BACT</name>
<evidence type="ECO:0000313" key="2">
    <source>
        <dbReference type="EMBL" id="MEA5140788.1"/>
    </source>
</evidence>
<accession>A0ABU5QDU3</accession>
<dbReference type="Proteomes" id="UP001302949">
    <property type="component" value="Unassembled WGS sequence"/>
</dbReference>
<evidence type="ECO:0000313" key="3">
    <source>
        <dbReference type="Proteomes" id="UP001302949"/>
    </source>
</evidence>
<feature type="chain" id="PRO_5047337804" evidence="1">
    <location>
        <begin position="23"/>
        <end position="163"/>
    </location>
</feature>
<sequence length="163" mass="18526">MKSLKLSLFIFFVALLTLNSCVSTMPLNQQFYSSKKVGVILQVDEIGISKAGSQGLLDMALTPGHKYKEPLKTVEPKLDFKLKVKEEIVAILNSKNKQFEIIEENVTSLEKFDKEDADKKYSELDYRSLKTKYNVDEVLILHAKHGILVSYYGSHLDFFDSIA</sequence>
<dbReference type="RefSeq" id="WP_323297944.1">
    <property type="nucleotide sequence ID" value="NZ_JAYFUM010000021.1"/>
</dbReference>
<gene>
    <name evidence="2" type="ORF">VB248_16680</name>
</gene>
<dbReference type="EMBL" id="JAYFUM010000021">
    <property type="protein sequence ID" value="MEA5140788.1"/>
    <property type="molecule type" value="Genomic_DNA"/>
</dbReference>
<keyword evidence="1" id="KW-0732">Signal</keyword>
<keyword evidence="3" id="KW-1185">Reference proteome</keyword>
<proteinExistence type="predicted"/>
<organism evidence="2 3">
    <name type="scientific">Arcicella rigui</name>
    <dbReference type="NCBI Taxonomy" id="797020"/>
    <lineage>
        <taxon>Bacteria</taxon>
        <taxon>Pseudomonadati</taxon>
        <taxon>Bacteroidota</taxon>
        <taxon>Cytophagia</taxon>
        <taxon>Cytophagales</taxon>
        <taxon>Flectobacillaceae</taxon>
        <taxon>Arcicella</taxon>
    </lineage>
</organism>
<reference evidence="2 3" key="1">
    <citation type="submission" date="2023-12" db="EMBL/GenBank/DDBJ databases">
        <title>Novel species of the genus Arcicella isolated from rivers.</title>
        <authorList>
            <person name="Lu H."/>
        </authorList>
    </citation>
    <scope>NUCLEOTIDE SEQUENCE [LARGE SCALE GENOMIC DNA]</scope>
    <source>
        <strain evidence="2 3">KCTC 23307</strain>
    </source>
</reference>
<protein>
    <submittedName>
        <fullName evidence="2">Uncharacterized protein</fullName>
    </submittedName>
</protein>
<evidence type="ECO:0000256" key="1">
    <source>
        <dbReference type="SAM" id="SignalP"/>
    </source>
</evidence>